<dbReference type="EMBL" id="CAADFH010000013">
    <property type="protein sequence ID" value="VFJ90787.1"/>
    <property type="molecule type" value="Genomic_DNA"/>
</dbReference>
<proteinExistence type="predicted"/>
<evidence type="ECO:0000313" key="1">
    <source>
        <dbReference type="EMBL" id="VFJ90787.1"/>
    </source>
</evidence>
<protein>
    <submittedName>
        <fullName evidence="1">Uncharacterized protein</fullName>
    </submittedName>
</protein>
<reference evidence="1" key="1">
    <citation type="submission" date="2019-02" db="EMBL/GenBank/DDBJ databases">
        <authorList>
            <person name="Gruber-Vodicka R. H."/>
            <person name="Seah K. B. B."/>
        </authorList>
    </citation>
    <scope>NUCLEOTIDE SEQUENCE</scope>
    <source>
        <strain evidence="1">BECK_M6</strain>
    </source>
</reference>
<accession>A0A450UE80</accession>
<organism evidence="1">
    <name type="scientific">Candidatus Kentrum sp. LFY</name>
    <dbReference type="NCBI Taxonomy" id="2126342"/>
    <lineage>
        <taxon>Bacteria</taxon>
        <taxon>Pseudomonadati</taxon>
        <taxon>Pseudomonadota</taxon>
        <taxon>Gammaproteobacteria</taxon>
        <taxon>Candidatus Kentrum</taxon>
    </lineage>
</organism>
<name>A0A450UE80_9GAMM</name>
<gene>
    <name evidence="1" type="ORF">BECKLFY1418A_GA0070994_101320</name>
</gene>
<dbReference type="AlphaFoldDB" id="A0A450UE80"/>
<sequence>MKITLHTPREFAESIRALLPPGNAWEWPQGGLGDGILMGAAQELARIEAETQKVLDNAIETHRPKNTSWHISEYRKVATEALSGVTETMPRKPFAAGSKVGERLWSANAPGLTFPVELVRVDHLLRPFRVGSRAGDSLWGDWGRYVMRVRYYRSVVRPEPLWTALSGFKQTHVFLWFEDITGVGGEYAPD</sequence>